<protein>
    <submittedName>
        <fullName evidence="1">Bifunctional DNA-binding transcriptional regulator/antitoxin component of YhaV-PrlF toxin-antitoxin module</fullName>
    </submittedName>
</protein>
<dbReference type="Pfam" id="PF08922">
    <property type="entry name" value="DUF1905"/>
    <property type="match status" value="1"/>
</dbReference>
<name>A0A323V5R8_9ACTN</name>
<gene>
    <name evidence="2" type="ORF">DMO24_17275</name>
    <name evidence="1" type="ORF">FHX36_004389</name>
</gene>
<dbReference type="InterPro" id="IPR015018">
    <property type="entry name" value="DUF1905"/>
</dbReference>
<dbReference type="RefSeq" id="WP_110553413.1">
    <property type="nucleotide sequence ID" value="NZ_JACIBU010000002.1"/>
</dbReference>
<dbReference type="EMBL" id="QKNV01000225">
    <property type="protein sequence ID" value="PZA20082.1"/>
    <property type="molecule type" value="Genomic_DNA"/>
</dbReference>
<evidence type="ECO:0000313" key="3">
    <source>
        <dbReference type="Proteomes" id="UP000247602"/>
    </source>
</evidence>
<sequence length="151" mass="15348">MRFSTTVDLHGKTATGMVVPPEVLEALGGGRKPAVTVTVGGHTYRTSIGSMGGQSLIPVSAENRAAAGVAAGDAVEVDVELDDAPRVVEVPADLAAALDAHPAARARFDALSYSAQRRHVLAVEGAKAEATRQRRVAAAVAALAEEAGRAG</sequence>
<organism evidence="2 3">
    <name type="scientific">Modestobacter versicolor</name>
    <dbReference type="NCBI Taxonomy" id="429133"/>
    <lineage>
        <taxon>Bacteria</taxon>
        <taxon>Bacillati</taxon>
        <taxon>Actinomycetota</taxon>
        <taxon>Actinomycetes</taxon>
        <taxon>Geodermatophilales</taxon>
        <taxon>Geodermatophilaceae</taxon>
        <taxon>Modestobacter</taxon>
    </lineage>
</organism>
<dbReference type="AlphaFoldDB" id="A0A323V5R8"/>
<keyword evidence="1" id="KW-0238">DNA-binding</keyword>
<dbReference type="Gene3D" id="2.40.30.100">
    <property type="entry name" value="AF2212/PG0164-like"/>
    <property type="match status" value="1"/>
</dbReference>
<reference evidence="2 3" key="1">
    <citation type="submission" date="2018-06" db="EMBL/GenBank/DDBJ databases">
        <title>Draft genome sequence of Modestobacter versicolor CP153-2.</title>
        <authorList>
            <person name="Gundlapally S.R."/>
        </authorList>
    </citation>
    <scope>NUCLEOTIDE SEQUENCE [LARGE SCALE GENOMIC DNA]</scope>
    <source>
        <strain evidence="2 3">CP153-2</strain>
    </source>
</reference>
<evidence type="ECO:0000313" key="4">
    <source>
        <dbReference type="Proteomes" id="UP000580718"/>
    </source>
</evidence>
<dbReference type="EMBL" id="JACIBU010000002">
    <property type="protein sequence ID" value="MBB3678600.1"/>
    <property type="molecule type" value="Genomic_DNA"/>
</dbReference>
<reference evidence="1 4" key="2">
    <citation type="submission" date="2020-08" db="EMBL/GenBank/DDBJ databases">
        <title>Sequencing the genomes of 1000 actinobacteria strains.</title>
        <authorList>
            <person name="Klenk H.-P."/>
        </authorList>
    </citation>
    <scope>NUCLEOTIDE SEQUENCE [LARGE SCALE GENOMIC DNA]</scope>
    <source>
        <strain evidence="1 4">DSM 16678</strain>
    </source>
</reference>
<dbReference type="Pfam" id="PF13376">
    <property type="entry name" value="OmdA"/>
    <property type="match status" value="1"/>
</dbReference>
<dbReference type="InterPro" id="IPR037079">
    <property type="entry name" value="AF2212/PG0164-like_sf"/>
</dbReference>
<keyword evidence="3" id="KW-1185">Reference proteome</keyword>
<comment type="caution">
    <text evidence="2">The sequence shown here is derived from an EMBL/GenBank/DDBJ whole genome shotgun (WGS) entry which is preliminary data.</text>
</comment>
<dbReference type="OrthoDB" id="2604865at2"/>
<evidence type="ECO:0000313" key="1">
    <source>
        <dbReference type="EMBL" id="MBB3678600.1"/>
    </source>
</evidence>
<proteinExistence type="predicted"/>
<dbReference type="Proteomes" id="UP000247602">
    <property type="component" value="Unassembled WGS sequence"/>
</dbReference>
<evidence type="ECO:0000313" key="2">
    <source>
        <dbReference type="EMBL" id="PZA20082.1"/>
    </source>
</evidence>
<dbReference type="SUPFAM" id="SSF141694">
    <property type="entry name" value="AF2212/PG0164-like"/>
    <property type="match status" value="1"/>
</dbReference>
<dbReference type="GO" id="GO:0003677">
    <property type="term" value="F:DNA binding"/>
    <property type="evidence" value="ECO:0007669"/>
    <property type="project" value="UniProtKB-KW"/>
</dbReference>
<accession>A0A323V5R8</accession>
<dbReference type="Proteomes" id="UP000580718">
    <property type="component" value="Unassembled WGS sequence"/>
</dbReference>